<reference evidence="3 4" key="1">
    <citation type="journal article" date="2011" name="Genome Biol.">
        <title>Comparative genome sequence analysis underscores mycoparasitism as the ancestral life style of Trichoderma.</title>
        <authorList>
            <person name="Kubicek C.P."/>
            <person name="Herrera-Estrella A."/>
            <person name="Seidl-Seiboth V."/>
            <person name="Martinez D.A."/>
            <person name="Druzhinina I.S."/>
            <person name="Thon M."/>
            <person name="Zeilinger S."/>
            <person name="Casas-Flores S."/>
            <person name="Horwitz B.A."/>
            <person name="Mukherjee P.K."/>
            <person name="Mukherjee M."/>
            <person name="Kredics L."/>
            <person name="Alcaraz L.D."/>
            <person name="Aerts A."/>
            <person name="Antal Z."/>
            <person name="Atanasova L."/>
            <person name="Cervantes-Badillo M.G."/>
            <person name="Challacombe J."/>
            <person name="Chertkov O."/>
            <person name="McCluskey K."/>
            <person name="Coulpier F."/>
            <person name="Deshpande N."/>
            <person name="von Doehren H."/>
            <person name="Ebbole D.J."/>
            <person name="Esquivel-Naranjo E.U."/>
            <person name="Fekete E."/>
            <person name="Flipphi M."/>
            <person name="Glaser F."/>
            <person name="Gomez-Rodriguez E.Y."/>
            <person name="Gruber S."/>
            <person name="Han C."/>
            <person name="Henrissat B."/>
            <person name="Hermosa R."/>
            <person name="Hernandez-Onate M."/>
            <person name="Karaffa L."/>
            <person name="Kosti I."/>
            <person name="Le Crom S."/>
            <person name="Lindquist E."/>
            <person name="Lucas S."/>
            <person name="Luebeck M."/>
            <person name="Luebeck P.S."/>
            <person name="Margeot A."/>
            <person name="Metz B."/>
            <person name="Misra M."/>
            <person name="Nevalainen H."/>
            <person name="Omann M."/>
            <person name="Packer N."/>
            <person name="Perrone G."/>
            <person name="Uresti-Rivera E.E."/>
            <person name="Salamov A."/>
            <person name="Schmoll M."/>
            <person name="Seiboth B."/>
            <person name="Shapiro H."/>
            <person name="Sukno S."/>
            <person name="Tamayo-Ramos J.A."/>
            <person name="Tisch D."/>
            <person name="Wiest A."/>
            <person name="Wilkinson H.H."/>
            <person name="Zhang M."/>
            <person name="Coutinho P.M."/>
            <person name="Kenerley C.M."/>
            <person name="Monte E."/>
            <person name="Baker S.E."/>
            <person name="Grigoriev I.V."/>
        </authorList>
    </citation>
    <scope>NUCLEOTIDE SEQUENCE [LARGE SCALE GENOMIC DNA]</scope>
    <source>
        <strain evidence="4">Gv29-8 / FGSC 10586</strain>
    </source>
</reference>
<feature type="compositionally biased region" description="Basic and acidic residues" evidence="1">
    <location>
        <begin position="294"/>
        <end position="303"/>
    </location>
</feature>
<dbReference type="PANTHER" id="PTHR38788:SF3">
    <property type="entry name" value="CLR5 DOMAIN-CONTAINING PROTEIN"/>
    <property type="match status" value="1"/>
</dbReference>
<evidence type="ECO:0000313" key="3">
    <source>
        <dbReference type="EMBL" id="EHK18011.1"/>
    </source>
</evidence>
<dbReference type="STRING" id="413071.G9N5G6"/>
<dbReference type="AlphaFoldDB" id="G9N5G6"/>
<dbReference type="PANTHER" id="PTHR38788">
    <property type="entry name" value="CLR5 DOMAIN-CONTAINING PROTEIN"/>
    <property type="match status" value="1"/>
</dbReference>
<protein>
    <recommendedName>
        <fullName evidence="2">Clr5 domain-containing protein</fullName>
    </recommendedName>
</protein>
<dbReference type="HOGENOM" id="CLU_419807_0_0_1"/>
<dbReference type="RefSeq" id="XP_013952211.1">
    <property type="nucleotide sequence ID" value="XM_014096736.1"/>
</dbReference>
<evidence type="ECO:0000259" key="2">
    <source>
        <dbReference type="Pfam" id="PF14420"/>
    </source>
</evidence>
<feature type="compositionally biased region" description="Low complexity" evidence="1">
    <location>
        <begin position="117"/>
        <end position="129"/>
    </location>
</feature>
<dbReference type="GeneID" id="25796923"/>
<name>G9N5G6_HYPVG</name>
<feature type="domain" description="Clr5" evidence="2">
    <location>
        <begin position="144"/>
        <end position="196"/>
    </location>
</feature>
<evidence type="ECO:0000313" key="4">
    <source>
        <dbReference type="Proteomes" id="UP000007115"/>
    </source>
</evidence>
<dbReference type="OMA" id="KDKFKQW"/>
<dbReference type="InterPro" id="IPR011990">
    <property type="entry name" value="TPR-like_helical_dom_sf"/>
</dbReference>
<comment type="caution">
    <text evidence="3">The sequence shown here is derived from an EMBL/GenBank/DDBJ whole genome shotgun (WGS) entry which is preliminary data.</text>
</comment>
<dbReference type="VEuPathDB" id="FungiDB:TRIVIDRAFT_67224"/>
<feature type="region of interest" description="Disordered" evidence="1">
    <location>
        <begin position="113"/>
        <end position="146"/>
    </location>
</feature>
<dbReference type="InterPro" id="IPR025676">
    <property type="entry name" value="Clr5_dom"/>
</dbReference>
<gene>
    <name evidence="3" type="ORF">TRIVIDRAFT_67224</name>
</gene>
<dbReference type="OrthoDB" id="5308957at2759"/>
<sequence length="653" mass="74023">MAWQDPNNDQCNDFIAALSQTGWGADSTAQSLAEYGAAVPFLHQHYPASRSEELNPNDVASSTEDSLHISAQYPNHQAEVAGCLAGVDGPFGNEQSSNTCYFSPGLILSTTERSQEASSSALPSPVALARSNTQRKARLRQPGSQEWERHKDSIHDFYLKQNFSLETTIKKMEEVYQFCASKKMYKDKFKQWKWSKNLPRDVAIGMLSKANRRHPKETIFHWNNQAWPIKRIMISYARCASDEDLHIPEDCPTPPGVTCETPRLPDITDNPNSLDILQEKNSSLEPVDENSPDTTKKPYKSIDEGPFHIKSVAEVRSVVQSALDAGKEHDQEEAESALRNALSCSSHLLSPTHSETLKIGYLLASFYGNRGRMDDADDILNWMTRKHVRGSEACNLRITTHLRYIIALLRFWRRTEEADILTYRLLESHTHLEERHFILQSSSGPYSMSNKIVEDLLSSSEPEKLAAMQDILELLVSDSNNHELLRGLLPRYIETCDKKANGKLTIRSRCILANIWVKDAQFERAKGILRQGGDLLRQQVATEYPLEPSTLKLAQRVAFTFLEADDPDQCVKLLEEVEAVAAANISEAGNVYGMQLHDFLISTAFRLHKRSTCERSRPWFERALLLSRAFFGQEHERTKRTERVLETCRIDSL</sequence>
<accession>G9N5G6</accession>
<organism evidence="3 4">
    <name type="scientific">Hypocrea virens (strain Gv29-8 / FGSC 10586)</name>
    <name type="common">Gliocladium virens</name>
    <name type="synonym">Trichoderma virens</name>
    <dbReference type="NCBI Taxonomy" id="413071"/>
    <lineage>
        <taxon>Eukaryota</taxon>
        <taxon>Fungi</taxon>
        <taxon>Dikarya</taxon>
        <taxon>Ascomycota</taxon>
        <taxon>Pezizomycotina</taxon>
        <taxon>Sordariomycetes</taxon>
        <taxon>Hypocreomycetidae</taxon>
        <taxon>Hypocreales</taxon>
        <taxon>Hypocreaceae</taxon>
        <taxon>Trichoderma</taxon>
    </lineage>
</organism>
<dbReference type="EMBL" id="ABDF02000087">
    <property type="protein sequence ID" value="EHK18011.1"/>
    <property type="molecule type" value="Genomic_DNA"/>
</dbReference>
<keyword evidence="4" id="KW-1185">Reference proteome</keyword>
<dbReference type="eggNOG" id="ENOG502SJRB">
    <property type="taxonomic scope" value="Eukaryota"/>
</dbReference>
<dbReference type="Pfam" id="PF14420">
    <property type="entry name" value="Clr5"/>
    <property type="match status" value="1"/>
</dbReference>
<dbReference type="Proteomes" id="UP000007115">
    <property type="component" value="Unassembled WGS sequence"/>
</dbReference>
<dbReference type="Gene3D" id="1.25.40.10">
    <property type="entry name" value="Tetratricopeptide repeat domain"/>
    <property type="match status" value="1"/>
</dbReference>
<evidence type="ECO:0000256" key="1">
    <source>
        <dbReference type="SAM" id="MobiDB-lite"/>
    </source>
</evidence>
<feature type="region of interest" description="Disordered" evidence="1">
    <location>
        <begin position="280"/>
        <end position="303"/>
    </location>
</feature>
<dbReference type="InParanoid" id="G9N5G6"/>
<proteinExistence type="predicted"/>